<dbReference type="PANTHER" id="PTHR35392:SF3">
    <property type="entry name" value="ZN(2)-C6 FUNGAL-TYPE DOMAIN-CONTAINING PROTEIN"/>
    <property type="match status" value="1"/>
</dbReference>
<evidence type="ECO:0000256" key="2">
    <source>
        <dbReference type="SAM" id="MobiDB-lite"/>
    </source>
</evidence>
<feature type="transmembrane region" description="Helical" evidence="3">
    <location>
        <begin position="412"/>
        <end position="430"/>
    </location>
</feature>
<dbReference type="PROSITE" id="PS00463">
    <property type="entry name" value="ZN2_CY6_FUNGAL_1"/>
    <property type="match status" value="1"/>
</dbReference>
<sequence>MPNRRRAPDSQIRVAAAIPAGIPWLEVGELQPMSPPAGRTDLLLASTPPYDLVIYPGRQAQAPPQPKLPFRTGTASAAEPTPPSGPDAAPQLLVGTSKVWKVPPRVPRGRKPKAKTGNPVPALKPVRHGPLGADARRTAAQRRQTGACMICHYKKTTCTPDKADSGAPCISCRSRELPCVAYRVTDVVLYREQDAPCHLFSKRWKSMDMIDITEWADNDVRTIKISLAFLEAPFEVEVRKFVPLPGDSLEEKWVDKTGNLKTWPVPPYGIVCMAQAADSISGMIDSNVGIYIRSLIGAGTGDESQLLWQTYLAAFKHCENAPTEAEKKLLCNTFRLWVSCRLTSHPDRIVGDDHLGMRQIDDPDSPFEHMTPSPPVLGAQLECIMYSCFLRPLSEKVLRNLMELMEARRQSTWYTIYLALFLLLHSCAMMTRRDMEYARLVSLDDTLANPQGIYKQMCGATTLLAHFHFAIKGAVPFRLALHGPSSELGTHGALLPDQVDFIVDSAALVDRIRPKWRDLRPTESYGHDFYWISQMFDENWKGDKMA</sequence>
<evidence type="ECO:0000313" key="6">
    <source>
        <dbReference type="Proteomes" id="UP001172102"/>
    </source>
</evidence>
<dbReference type="EMBL" id="JAUKUA010000001">
    <property type="protein sequence ID" value="KAK0732061.1"/>
    <property type="molecule type" value="Genomic_DNA"/>
</dbReference>
<evidence type="ECO:0000256" key="1">
    <source>
        <dbReference type="ARBA" id="ARBA00023242"/>
    </source>
</evidence>
<organism evidence="5 6">
    <name type="scientific">Lasiosphaeris hirsuta</name>
    <dbReference type="NCBI Taxonomy" id="260670"/>
    <lineage>
        <taxon>Eukaryota</taxon>
        <taxon>Fungi</taxon>
        <taxon>Dikarya</taxon>
        <taxon>Ascomycota</taxon>
        <taxon>Pezizomycotina</taxon>
        <taxon>Sordariomycetes</taxon>
        <taxon>Sordariomycetidae</taxon>
        <taxon>Sordariales</taxon>
        <taxon>Lasiosphaeriaceae</taxon>
        <taxon>Lasiosphaeris</taxon>
    </lineage>
</organism>
<keyword evidence="6" id="KW-1185">Reference proteome</keyword>
<comment type="caution">
    <text evidence="5">The sequence shown here is derived from an EMBL/GenBank/DDBJ whole genome shotgun (WGS) entry which is preliminary data.</text>
</comment>
<dbReference type="InterPro" id="IPR001138">
    <property type="entry name" value="Zn2Cys6_DnaBD"/>
</dbReference>
<dbReference type="SUPFAM" id="SSF57701">
    <property type="entry name" value="Zn2/Cys6 DNA-binding domain"/>
    <property type="match status" value="1"/>
</dbReference>
<keyword evidence="3" id="KW-1133">Transmembrane helix</keyword>
<protein>
    <recommendedName>
        <fullName evidence="4">Zn(2)-C6 fungal-type domain-containing protein</fullName>
    </recommendedName>
</protein>
<accession>A0AA40BD35</accession>
<gene>
    <name evidence="5" type="ORF">B0H67DRAFT_640369</name>
</gene>
<keyword evidence="3" id="KW-0472">Membrane</keyword>
<dbReference type="Proteomes" id="UP001172102">
    <property type="component" value="Unassembled WGS sequence"/>
</dbReference>
<dbReference type="AlphaFoldDB" id="A0AA40BD35"/>
<evidence type="ECO:0000256" key="3">
    <source>
        <dbReference type="SAM" id="Phobius"/>
    </source>
</evidence>
<keyword evidence="1" id="KW-0539">Nucleus</keyword>
<dbReference type="GO" id="GO:0008270">
    <property type="term" value="F:zinc ion binding"/>
    <property type="evidence" value="ECO:0007669"/>
    <property type="project" value="InterPro"/>
</dbReference>
<keyword evidence="3" id="KW-0812">Transmembrane</keyword>
<reference evidence="5" key="1">
    <citation type="submission" date="2023-06" db="EMBL/GenBank/DDBJ databases">
        <title>Genome-scale phylogeny and comparative genomics of the fungal order Sordariales.</title>
        <authorList>
            <consortium name="Lawrence Berkeley National Laboratory"/>
            <person name="Hensen N."/>
            <person name="Bonometti L."/>
            <person name="Westerberg I."/>
            <person name="Brannstrom I.O."/>
            <person name="Guillou S."/>
            <person name="Cros-Aarteil S."/>
            <person name="Calhoun S."/>
            <person name="Haridas S."/>
            <person name="Kuo A."/>
            <person name="Mondo S."/>
            <person name="Pangilinan J."/>
            <person name="Riley R."/>
            <person name="Labutti K."/>
            <person name="Andreopoulos B."/>
            <person name="Lipzen A."/>
            <person name="Chen C."/>
            <person name="Yanf M."/>
            <person name="Daum C."/>
            <person name="Ng V."/>
            <person name="Clum A."/>
            <person name="Steindorff A."/>
            <person name="Ohm R."/>
            <person name="Martin F."/>
            <person name="Silar P."/>
            <person name="Natvig D."/>
            <person name="Lalanne C."/>
            <person name="Gautier V."/>
            <person name="Ament-Velasquez S.L."/>
            <person name="Kruys A."/>
            <person name="Hutchinson M.I."/>
            <person name="Powell A.J."/>
            <person name="Barry K."/>
            <person name="Miller A.N."/>
            <person name="Grigoriev I.V."/>
            <person name="Debuchy R."/>
            <person name="Gladieux P."/>
            <person name="Thoren M.H."/>
            <person name="Johannesson H."/>
        </authorList>
    </citation>
    <scope>NUCLEOTIDE SEQUENCE</scope>
    <source>
        <strain evidence="5">SMH4607-1</strain>
    </source>
</reference>
<feature type="region of interest" description="Disordered" evidence="2">
    <location>
        <begin position="57"/>
        <end position="130"/>
    </location>
</feature>
<dbReference type="PANTHER" id="PTHR35392">
    <property type="entry name" value="ZN(II)2CYS6 TRANSCRIPTION FACTOR (EUROFUNG)-RELATED-RELATED"/>
    <property type="match status" value="1"/>
</dbReference>
<name>A0AA40BD35_9PEZI</name>
<evidence type="ECO:0000259" key="4">
    <source>
        <dbReference type="PROSITE" id="PS00463"/>
    </source>
</evidence>
<dbReference type="InterPro" id="IPR036864">
    <property type="entry name" value="Zn2-C6_fun-type_DNA-bd_sf"/>
</dbReference>
<evidence type="ECO:0000313" key="5">
    <source>
        <dbReference type="EMBL" id="KAK0732061.1"/>
    </source>
</evidence>
<dbReference type="InterPro" id="IPR052973">
    <property type="entry name" value="Fungal_sec-metab_reg_TF"/>
</dbReference>
<feature type="domain" description="Zn(2)-C6 fungal-type" evidence="4">
    <location>
        <begin position="147"/>
        <end position="179"/>
    </location>
</feature>
<dbReference type="GO" id="GO:0000981">
    <property type="term" value="F:DNA-binding transcription factor activity, RNA polymerase II-specific"/>
    <property type="evidence" value="ECO:0007669"/>
    <property type="project" value="InterPro"/>
</dbReference>
<proteinExistence type="predicted"/>